<gene>
    <name evidence="1" type="ORF">SAMN06275492_1374</name>
</gene>
<dbReference type="AlphaFoldDB" id="A0A1X7KV84"/>
<evidence type="ECO:0000313" key="2">
    <source>
        <dbReference type="Proteomes" id="UP000193355"/>
    </source>
</evidence>
<dbReference type="EMBL" id="FXBB01000037">
    <property type="protein sequence ID" value="SMG45150.1"/>
    <property type="molecule type" value="Genomic_DNA"/>
</dbReference>
<protein>
    <submittedName>
        <fullName evidence="1">Uncharacterized protein</fullName>
    </submittedName>
</protein>
<reference evidence="2" key="1">
    <citation type="submission" date="2017-04" db="EMBL/GenBank/DDBJ databases">
        <authorList>
            <person name="Varghese N."/>
            <person name="Submissions S."/>
        </authorList>
    </citation>
    <scope>NUCLEOTIDE SEQUENCE [LARGE SCALE GENOMIC DNA]</scope>
    <source>
        <strain evidence="2">USBA 82</strain>
    </source>
</reference>
<evidence type="ECO:0000313" key="1">
    <source>
        <dbReference type="EMBL" id="SMG45150.1"/>
    </source>
</evidence>
<accession>A0A1X7KV84</accession>
<dbReference type="Proteomes" id="UP000193355">
    <property type="component" value="Unassembled WGS sequence"/>
</dbReference>
<keyword evidence="2" id="KW-1185">Reference proteome</keyword>
<dbReference type="STRING" id="561720.SAMN06275492_1374"/>
<organism evidence="1 2">
    <name type="scientific">Dethiosulfovibrio salsuginis</name>
    <dbReference type="NCBI Taxonomy" id="561720"/>
    <lineage>
        <taxon>Bacteria</taxon>
        <taxon>Thermotogati</taxon>
        <taxon>Synergistota</taxon>
        <taxon>Synergistia</taxon>
        <taxon>Synergistales</taxon>
        <taxon>Dethiosulfovibrionaceae</taxon>
        <taxon>Dethiosulfovibrio</taxon>
    </lineage>
</organism>
<name>A0A1X7KV84_9BACT</name>
<proteinExistence type="predicted"/>
<dbReference type="RefSeq" id="WP_085545397.1">
    <property type="nucleotide sequence ID" value="NZ_FXBB01000037.1"/>
</dbReference>
<sequence>MSTEKLHPADLLSKVLPDRARDIEPGKLKSSTERLSDPAEALSLFSSFGGEGWICTASTSDIIRFSPSAPLAVGGGWPICGEAVKGKESLHLNRCDSGWELVTVSREDSNDDHDTILSSSFTAKGGGRLRYETYWGLADVAGQVELRPVGFRFVGFEPKKEG</sequence>